<evidence type="ECO:0000313" key="2">
    <source>
        <dbReference type="Proteomes" id="UP001497680"/>
    </source>
</evidence>
<dbReference type="Proteomes" id="UP001497680">
    <property type="component" value="Unassembled WGS sequence"/>
</dbReference>
<organism evidence="1 2">
    <name type="scientific">Hypoxylon rubiginosum</name>
    <dbReference type="NCBI Taxonomy" id="110542"/>
    <lineage>
        <taxon>Eukaryota</taxon>
        <taxon>Fungi</taxon>
        <taxon>Dikarya</taxon>
        <taxon>Ascomycota</taxon>
        <taxon>Pezizomycotina</taxon>
        <taxon>Sordariomycetes</taxon>
        <taxon>Xylariomycetidae</taxon>
        <taxon>Xylariales</taxon>
        <taxon>Hypoxylaceae</taxon>
        <taxon>Hypoxylon</taxon>
    </lineage>
</organism>
<proteinExistence type="predicted"/>
<comment type="caution">
    <text evidence="1">The sequence shown here is derived from an EMBL/GenBank/DDBJ whole genome shotgun (WGS) entry which is preliminary data.</text>
</comment>
<protein>
    <submittedName>
        <fullName evidence="1">NAD(P)-binding protein</fullName>
    </submittedName>
</protein>
<reference evidence="1 2" key="1">
    <citation type="journal article" date="2022" name="New Phytol.">
        <title>Ecological generalism drives hyperdiversity of secondary metabolite gene clusters in xylarialean endophytes.</title>
        <authorList>
            <person name="Franco M.E.E."/>
            <person name="Wisecaver J.H."/>
            <person name="Arnold A.E."/>
            <person name="Ju Y.M."/>
            <person name="Slot J.C."/>
            <person name="Ahrendt S."/>
            <person name="Moore L.P."/>
            <person name="Eastman K.E."/>
            <person name="Scott K."/>
            <person name="Konkel Z."/>
            <person name="Mondo S.J."/>
            <person name="Kuo A."/>
            <person name="Hayes R.D."/>
            <person name="Haridas S."/>
            <person name="Andreopoulos B."/>
            <person name="Riley R."/>
            <person name="LaButti K."/>
            <person name="Pangilinan J."/>
            <person name="Lipzen A."/>
            <person name="Amirebrahimi M."/>
            <person name="Yan J."/>
            <person name="Adam C."/>
            <person name="Keymanesh K."/>
            <person name="Ng V."/>
            <person name="Louie K."/>
            <person name="Northen T."/>
            <person name="Drula E."/>
            <person name="Henrissat B."/>
            <person name="Hsieh H.M."/>
            <person name="Youens-Clark K."/>
            <person name="Lutzoni F."/>
            <person name="Miadlikowska J."/>
            <person name="Eastwood D.C."/>
            <person name="Hamelin R.C."/>
            <person name="Grigoriev I.V."/>
            <person name="U'Ren J.M."/>
        </authorList>
    </citation>
    <scope>NUCLEOTIDE SEQUENCE [LARGE SCALE GENOMIC DNA]</scope>
    <source>
        <strain evidence="1 2">ER1909</strain>
    </source>
</reference>
<gene>
    <name evidence="1" type="ORF">F4821DRAFT_233241</name>
</gene>
<evidence type="ECO:0000313" key="1">
    <source>
        <dbReference type="EMBL" id="KAI6088562.1"/>
    </source>
</evidence>
<keyword evidence="2" id="KW-1185">Reference proteome</keyword>
<accession>A0ACC0D723</accession>
<name>A0ACC0D723_9PEZI</name>
<dbReference type="EMBL" id="MU394300">
    <property type="protein sequence ID" value="KAI6088562.1"/>
    <property type="molecule type" value="Genomic_DNA"/>
</dbReference>
<sequence>MSLNKRKVLITGCSDDSIGSSLALAFHKAGYHVYATARDPNKITQLMSQGIETLTLDTLSEDSIAECVKKVPSLDILVNNAGKHFLMPVVDVNIAEAKKVYDTNVWAHIAVTQAFMPLLLESKGTIVNQTSVGVTLTLPFQGVYNSSKAAMSMLSDTMRLELEPFGVKVIELRTGVVKTNLIKTMRTSTNPTIPEDSIYEPARESIEKSLRQEQFENAGMEREQWAEAVVQDLSRKSPRPVIWRGEAAFLSWVLSLLPFGWSDGIAKKFSGLNDVAQILGKKKQL</sequence>